<comment type="caution">
    <text evidence="2">The sequence shown here is derived from an EMBL/GenBank/DDBJ whole genome shotgun (WGS) entry which is preliminary data.</text>
</comment>
<gene>
    <name evidence="2" type="ORF">S12H4_06103</name>
</gene>
<evidence type="ECO:0000313" key="2">
    <source>
        <dbReference type="EMBL" id="GAI67448.1"/>
    </source>
</evidence>
<accession>X1QGW9</accession>
<evidence type="ECO:0000256" key="1">
    <source>
        <dbReference type="SAM" id="MobiDB-lite"/>
    </source>
</evidence>
<feature type="non-terminal residue" evidence="2">
    <location>
        <position position="1"/>
    </location>
</feature>
<dbReference type="AlphaFoldDB" id="X1QGW9"/>
<proteinExistence type="predicted"/>
<dbReference type="EMBL" id="BARW01002100">
    <property type="protein sequence ID" value="GAI67448.1"/>
    <property type="molecule type" value="Genomic_DNA"/>
</dbReference>
<feature type="compositionally biased region" description="Low complexity" evidence="1">
    <location>
        <begin position="290"/>
        <end position="300"/>
    </location>
</feature>
<feature type="region of interest" description="Disordered" evidence="1">
    <location>
        <begin position="266"/>
        <end position="311"/>
    </location>
</feature>
<name>X1QGW9_9ZZZZ</name>
<sequence length="388" mass="42964">TLAWGGSWGINSYVIKCTKDINHSQIARPASLGPYDIPGFNLFNLKGRRKEMEQKYGPEKTKVLAKYVGTGAITKAIATEIVETLWGEAPPIEKTKAILLCQTYQLNPLMKHLYLVGYKRRDRDGNYIEDGQGNLVLDWSMQIGIGATRLMAQRKHNYSYLDLTPRKATKEEIDTILGDTADPNSIYGFVHLKDVDTGAEAFGLRGIGKNERIKGEEKGNTHLNMACVRAERLALDRQYPGEMPQGVEVVDERFIDTTYKVVDETGGEGISPLIGGEKSGETAGEEESGVESGETVSSPPKKTPKPEKIGASAAEVAEGEGFSINLDWLRESQKTLKWTDDTVLTFIIGQYKVSGTSVTGALQKLTREQAEDFTRQINNRIEKQKPLF</sequence>
<protein>
    <submittedName>
        <fullName evidence="2">Uncharacterized protein</fullName>
    </submittedName>
</protein>
<organism evidence="2">
    <name type="scientific">marine sediment metagenome</name>
    <dbReference type="NCBI Taxonomy" id="412755"/>
    <lineage>
        <taxon>unclassified sequences</taxon>
        <taxon>metagenomes</taxon>
        <taxon>ecological metagenomes</taxon>
    </lineage>
</organism>
<reference evidence="2" key="1">
    <citation type="journal article" date="2014" name="Front. Microbiol.">
        <title>High frequency of phylogenetically diverse reductive dehalogenase-homologous genes in deep subseafloor sedimentary metagenomes.</title>
        <authorList>
            <person name="Kawai M."/>
            <person name="Futagami T."/>
            <person name="Toyoda A."/>
            <person name="Takaki Y."/>
            <person name="Nishi S."/>
            <person name="Hori S."/>
            <person name="Arai W."/>
            <person name="Tsubouchi T."/>
            <person name="Morono Y."/>
            <person name="Uchiyama I."/>
            <person name="Ito T."/>
            <person name="Fujiyama A."/>
            <person name="Inagaki F."/>
            <person name="Takami H."/>
        </authorList>
    </citation>
    <scope>NUCLEOTIDE SEQUENCE</scope>
    <source>
        <strain evidence="2">Expedition CK06-06</strain>
    </source>
</reference>